<evidence type="ECO:0000313" key="1">
    <source>
        <dbReference type="EMBL" id="CAK9002221.1"/>
    </source>
</evidence>
<name>A0ABP0IHZ7_9DINO</name>
<evidence type="ECO:0000313" key="2">
    <source>
        <dbReference type="Proteomes" id="UP001642484"/>
    </source>
</evidence>
<organism evidence="1 2">
    <name type="scientific">Durusdinium trenchii</name>
    <dbReference type="NCBI Taxonomy" id="1381693"/>
    <lineage>
        <taxon>Eukaryota</taxon>
        <taxon>Sar</taxon>
        <taxon>Alveolata</taxon>
        <taxon>Dinophyceae</taxon>
        <taxon>Suessiales</taxon>
        <taxon>Symbiodiniaceae</taxon>
        <taxon>Durusdinium</taxon>
    </lineage>
</organism>
<accession>A0ABP0IHZ7</accession>
<reference evidence="1 2" key="1">
    <citation type="submission" date="2024-02" db="EMBL/GenBank/DDBJ databases">
        <authorList>
            <person name="Chen Y."/>
            <person name="Shah S."/>
            <person name="Dougan E. K."/>
            <person name="Thang M."/>
            <person name="Chan C."/>
        </authorList>
    </citation>
    <scope>NUCLEOTIDE SEQUENCE [LARGE SCALE GENOMIC DNA]</scope>
</reference>
<gene>
    <name evidence="1" type="ORF">CCMP2556_LOCUS6760</name>
</gene>
<comment type="caution">
    <text evidence="1">The sequence shown here is derived from an EMBL/GenBank/DDBJ whole genome shotgun (WGS) entry which is preliminary data.</text>
</comment>
<protein>
    <submittedName>
        <fullName evidence="1">Uncharacterized protein</fullName>
    </submittedName>
</protein>
<dbReference type="Proteomes" id="UP001642484">
    <property type="component" value="Unassembled WGS sequence"/>
</dbReference>
<sequence>MSKMNDLSHLLGGHSLQEARGMLLSFWAKYRALFPQHQLWAEVESHRKTLDRCLPIFLHGDEGVAYKKGGVLVLSMQGAFGHGSRASERAKRLEENYRALSDGIPLNFLRTGFQTRLLICVCPKDMYAEDRRVWNALFENAVADLATAQREGVDLGGTAGRIFPIVLGNKGDWSYLVSSANLERSYRRAPKGAGENGDHNVEGPGVCHLCTCGQGTDWEDLNAADAAMDQAFTVELPVPWDRESPMTRELLVDNSCNGKNRFHCIDPWHALHLGIGKAWVASGIMMLQHLVPETQVDKRMRAIGAEYRSFCRRQKLDPVIRRIDIHSFGGGGANEANGTWNKAAVTSNFMMFLQEFCEQRAAMVEGDERLRIFAFGTKRINTFMRGIYSGEVFLPRATAAELSKALYEFIKAYLYEAHASAHLGLPYFPLFPKLHFLHETAHELKRQSEIADYAFNPAVYSCALDEDFIGRTAVITRCVSPRIIAKRTLERYLCHIQLAWARH</sequence>
<proteinExistence type="predicted"/>
<dbReference type="EMBL" id="CAXAMN010002958">
    <property type="protein sequence ID" value="CAK9002221.1"/>
    <property type="molecule type" value="Genomic_DNA"/>
</dbReference>
<keyword evidence="2" id="KW-1185">Reference proteome</keyword>